<protein>
    <recommendedName>
        <fullName evidence="1">Probable queuosine precursor transporter</fullName>
        <shortName evidence="1">Q precursor transporter</shortName>
    </recommendedName>
</protein>
<dbReference type="PANTHER" id="PTHR34300:SF1">
    <property type="entry name" value="QUEUOSINE PRECURSOR TRANSPORTER"/>
    <property type="match status" value="1"/>
</dbReference>
<dbReference type="Proteomes" id="UP001252270">
    <property type="component" value="Unassembled WGS sequence"/>
</dbReference>
<reference evidence="2 3" key="1">
    <citation type="submission" date="2023-04" db="EMBL/GenBank/DDBJ databases">
        <title>A long-awaited taxogenomic arrangement of the family Halomonadaceae.</title>
        <authorList>
            <person name="De La Haba R."/>
            <person name="Chuvochina M."/>
            <person name="Wittouck S."/>
            <person name="Arahal D.R."/>
            <person name="Sanchez-Porro C."/>
            <person name="Hugenholtz P."/>
            <person name="Ventosa A."/>
        </authorList>
    </citation>
    <scope>NUCLEOTIDE SEQUENCE [LARGE SCALE GENOMIC DNA]</scope>
    <source>
        <strain evidence="2 3">DSM 17332</strain>
    </source>
</reference>
<comment type="similarity">
    <text evidence="1">Belongs to the vitamin uptake transporter (VUT/ECF) (TC 2.A.88) family. Q precursor transporter subfamily.</text>
</comment>
<keyword evidence="1" id="KW-0812">Transmembrane</keyword>
<feature type="transmembrane region" description="Helical" evidence="1">
    <location>
        <begin position="107"/>
        <end position="127"/>
    </location>
</feature>
<gene>
    <name evidence="2" type="ORF">QC820_06790</name>
</gene>
<dbReference type="NCBIfam" id="NF008406">
    <property type="entry name" value="PRK11212.1"/>
    <property type="match status" value="1"/>
</dbReference>
<feature type="transmembrane region" description="Helical" evidence="1">
    <location>
        <begin position="139"/>
        <end position="163"/>
    </location>
</feature>
<feature type="transmembrane region" description="Helical" evidence="1">
    <location>
        <begin position="43"/>
        <end position="63"/>
    </location>
</feature>
<dbReference type="InterPro" id="IPR003744">
    <property type="entry name" value="YhhQ"/>
</dbReference>
<feature type="transmembrane region" description="Helical" evidence="1">
    <location>
        <begin position="183"/>
        <end position="205"/>
    </location>
</feature>
<keyword evidence="1" id="KW-0997">Cell inner membrane</keyword>
<evidence type="ECO:0000313" key="2">
    <source>
        <dbReference type="EMBL" id="MDR5892519.1"/>
    </source>
</evidence>
<feature type="transmembrane region" description="Helical" evidence="1">
    <location>
        <begin position="12"/>
        <end position="31"/>
    </location>
</feature>
<feature type="transmembrane region" description="Helical" evidence="1">
    <location>
        <begin position="75"/>
        <end position="95"/>
    </location>
</feature>
<dbReference type="RefSeq" id="WP_309636296.1">
    <property type="nucleotide sequence ID" value="NZ_JARWAL010000005.1"/>
</dbReference>
<proteinExistence type="inferred from homology"/>
<dbReference type="PANTHER" id="PTHR34300">
    <property type="entry name" value="QUEUOSINE PRECURSOR TRANSPORTER-RELATED"/>
    <property type="match status" value="1"/>
</dbReference>
<dbReference type="HAMAP" id="MF_02088">
    <property type="entry name" value="Q_prec_transport"/>
    <property type="match status" value="1"/>
</dbReference>
<dbReference type="Pfam" id="PF02592">
    <property type="entry name" value="Vut_1"/>
    <property type="match status" value="1"/>
</dbReference>
<keyword evidence="1" id="KW-1003">Cell membrane</keyword>
<keyword evidence="1" id="KW-1133">Transmembrane helix</keyword>
<keyword evidence="1" id="KW-0472">Membrane</keyword>
<comment type="subcellular location">
    <subcellularLocation>
        <location evidence="1">Cell inner membrane</location>
        <topology evidence="1">Multi-pass membrane protein</topology>
    </subcellularLocation>
</comment>
<keyword evidence="3" id="KW-1185">Reference proteome</keyword>
<evidence type="ECO:0000313" key="3">
    <source>
        <dbReference type="Proteomes" id="UP001252270"/>
    </source>
</evidence>
<sequence length="229" mass="25570">MFALSDRQRRQLLALMITFHILVIAASNYLVQLPFTLFGFHTTWGAFSFPFIFLATDLTVRLFGKEPARAIVMRVMLPALLISYVVSVVFPRGGFAGLEALGEWNLFVARIAVASFMAYLLGQLLDVHVFDRLRGLRAWWVAPAISTVLGNLADTFAFFSIAFYQSPDPFMAANWLEIAWVDYVIKLGISLLFFLPLYGVLLATLSRRLLLATAAEEGASPQEPARSRA</sequence>
<evidence type="ECO:0000256" key="1">
    <source>
        <dbReference type="HAMAP-Rule" id="MF_02088"/>
    </source>
</evidence>
<comment type="caution">
    <text evidence="2">The sequence shown here is derived from an EMBL/GenBank/DDBJ whole genome shotgun (WGS) entry which is preliminary data.</text>
</comment>
<comment type="function">
    <text evidence="1">Involved in the import of queuosine (Q) precursors, required for Q precursor salvage.</text>
</comment>
<organism evidence="2 3">
    <name type="scientific">Halomonas mongoliensis</name>
    <dbReference type="NCBI Taxonomy" id="321265"/>
    <lineage>
        <taxon>Bacteria</taxon>
        <taxon>Pseudomonadati</taxon>
        <taxon>Pseudomonadota</taxon>
        <taxon>Gammaproteobacteria</taxon>
        <taxon>Oceanospirillales</taxon>
        <taxon>Halomonadaceae</taxon>
        <taxon>Halomonas</taxon>
    </lineage>
</organism>
<dbReference type="EMBL" id="JARWAL010000005">
    <property type="protein sequence ID" value="MDR5892519.1"/>
    <property type="molecule type" value="Genomic_DNA"/>
</dbReference>
<accession>A0ABU1GKH1</accession>
<keyword evidence="1" id="KW-0813">Transport</keyword>
<dbReference type="NCBIfam" id="TIGR00697">
    <property type="entry name" value="queuosine precursor transporter"/>
    <property type="match status" value="1"/>
</dbReference>
<name>A0ABU1GKH1_9GAMM</name>